<organism evidence="1 2">
    <name type="scientific">Streptomyces luteolus</name>
    <dbReference type="NCBI Taxonomy" id="3043615"/>
    <lineage>
        <taxon>Bacteria</taxon>
        <taxon>Bacillati</taxon>
        <taxon>Actinomycetota</taxon>
        <taxon>Actinomycetes</taxon>
        <taxon>Kitasatosporales</taxon>
        <taxon>Streptomycetaceae</taxon>
        <taxon>Streptomyces</taxon>
    </lineage>
</organism>
<sequence>MLLPLAYEKTELLEVVRIGDPAGALRWDRLVGEDVAIWGGEQARQALTRVGELPGGDNHRCFLPGWGLRAHSGVGLLFEVALCFRCHSARTWADGLSAELRFQGFDAESPVARELLDRLRDCVSG</sequence>
<proteinExistence type="predicted"/>
<accession>A0ABT6SP49</accession>
<evidence type="ECO:0000313" key="2">
    <source>
        <dbReference type="Proteomes" id="UP001237105"/>
    </source>
</evidence>
<keyword evidence="2" id="KW-1185">Reference proteome</keyword>
<name>A0ABT6SP49_9ACTN</name>
<comment type="caution">
    <text evidence="1">The sequence shown here is derived from an EMBL/GenBank/DDBJ whole genome shotgun (WGS) entry which is preliminary data.</text>
</comment>
<evidence type="ECO:0000313" key="1">
    <source>
        <dbReference type="EMBL" id="MDI3417166.1"/>
    </source>
</evidence>
<reference evidence="1 2" key="1">
    <citation type="submission" date="2023-05" db="EMBL/GenBank/DDBJ databases">
        <title>Draft genome sequence of Streptomyces sp. B-S-A12 isolated from a cave soil in Thailand.</title>
        <authorList>
            <person name="Chamroensaksri N."/>
            <person name="Muangham S."/>
        </authorList>
    </citation>
    <scope>NUCLEOTIDE SEQUENCE [LARGE SCALE GENOMIC DNA]</scope>
    <source>
        <strain evidence="1 2">B-S-A12</strain>
    </source>
</reference>
<protein>
    <submittedName>
        <fullName evidence="1">Uncharacterized protein</fullName>
    </submittedName>
</protein>
<gene>
    <name evidence="1" type="ORF">QIT00_01080</name>
</gene>
<dbReference type="RefSeq" id="WP_282533085.1">
    <property type="nucleotide sequence ID" value="NZ_JASCIS010000001.1"/>
</dbReference>
<dbReference type="Proteomes" id="UP001237105">
    <property type="component" value="Unassembled WGS sequence"/>
</dbReference>
<dbReference type="EMBL" id="JASCIS010000001">
    <property type="protein sequence ID" value="MDI3417166.1"/>
    <property type="molecule type" value="Genomic_DNA"/>
</dbReference>